<dbReference type="InterPro" id="IPR039422">
    <property type="entry name" value="MarR/SlyA-like"/>
</dbReference>
<evidence type="ECO:0000313" key="3">
    <source>
        <dbReference type="Proteomes" id="UP000230282"/>
    </source>
</evidence>
<dbReference type="AlphaFoldDB" id="A0A2M8RTQ5"/>
<dbReference type="Gene3D" id="1.10.10.10">
    <property type="entry name" value="Winged helix-like DNA-binding domain superfamily/Winged helix DNA-binding domain"/>
    <property type="match status" value="1"/>
</dbReference>
<dbReference type="SMART" id="SM00347">
    <property type="entry name" value="HTH_MARR"/>
    <property type="match status" value="1"/>
</dbReference>
<dbReference type="PROSITE" id="PS50995">
    <property type="entry name" value="HTH_MARR_2"/>
    <property type="match status" value="1"/>
</dbReference>
<evidence type="ECO:0000313" key="2">
    <source>
        <dbReference type="EMBL" id="PJG82268.1"/>
    </source>
</evidence>
<sequence length="153" mass="18240">MSLFEEFEQHIMKIESNIDSWISKLGLSYNHFAVLYSLMYSEEKNDLCTQKKICDEWYIPKQTVFNICKEYREKGWIEFAESAQDKREKILRLTDIGREYAKPIYQMSSQLSDKIFAKFGKRKTAQLFALLTELDELCKTEIDKIERKNENPI</sequence>
<accession>A0A2M8RTQ5</accession>
<name>A0A2M8RTQ5_9PAST</name>
<dbReference type="RefSeq" id="WP_100297352.1">
    <property type="nucleotide sequence ID" value="NZ_PHGZ01000024.1"/>
</dbReference>
<gene>
    <name evidence="2" type="ORF">CVP04_09900</name>
</gene>
<dbReference type="Proteomes" id="UP000230282">
    <property type="component" value="Unassembled WGS sequence"/>
</dbReference>
<evidence type="ECO:0000259" key="1">
    <source>
        <dbReference type="PROSITE" id="PS50995"/>
    </source>
</evidence>
<organism evidence="2 3">
    <name type="scientific">Caviibacterium pharyngocola</name>
    <dbReference type="NCBI Taxonomy" id="28159"/>
    <lineage>
        <taxon>Bacteria</taxon>
        <taxon>Pseudomonadati</taxon>
        <taxon>Pseudomonadota</taxon>
        <taxon>Gammaproteobacteria</taxon>
        <taxon>Pasteurellales</taxon>
        <taxon>Pasteurellaceae</taxon>
        <taxon>Caviibacterium</taxon>
    </lineage>
</organism>
<dbReference type="EMBL" id="PHGZ01000024">
    <property type="protein sequence ID" value="PJG82268.1"/>
    <property type="molecule type" value="Genomic_DNA"/>
</dbReference>
<comment type="caution">
    <text evidence="2">The sequence shown here is derived from an EMBL/GenBank/DDBJ whole genome shotgun (WGS) entry which is preliminary data.</text>
</comment>
<dbReference type="InterPro" id="IPR036390">
    <property type="entry name" value="WH_DNA-bd_sf"/>
</dbReference>
<dbReference type="InterPro" id="IPR000835">
    <property type="entry name" value="HTH_MarR-typ"/>
</dbReference>
<dbReference type="OrthoDB" id="3232829at2"/>
<protein>
    <submittedName>
        <fullName evidence="2">MarR family transcriptional regulator</fullName>
    </submittedName>
</protein>
<dbReference type="SUPFAM" id="SSF46785">
    <property type="entry name" value="Winged helix' DNA-binding domain"/>
    <property type="match status" value="1"/>
</dbReference>
<dbReference type="PANTHER" id="PTHR33164:SF89">
    <property type="entry name" value="MARR FAMILY REGULATORY PROTEIN"/>
    <property type="match status" value="1"/>
</dbReference>
<dbReference type="Gene3D" id="6.10.250.820">
    <property type="match status" value="1"/>
</dbReference>
<feature type="domain" description="HTH marR-type" evidence="1">
    <location>
        <begin position="1"/>
        <end position="136"/>
    </location>
</feature>
<keyword evidence="3" id="KW-1185">Reference proteome</keyword>
<reference evidence="2 3" key="1">
    <citation type="submission" date="2017-11" db="EMBL/GenBank/DDBJ databases">
        <title>Reclassification of Bisgaard taxon 5 as Caviibacterium pharyngocola gen. nov., sp. nov.</title>
        <authorList>
            <person name="Christensen H."/>
        </authorList>
    </citation>
    <scope>NUCLEOTIDE SEQUENCE [LARGE SCALE GENOMIC DNA]</scope>
    <source>
        <strain evidence="2 3">7_3</strain>
    </source>
</reference>
<proteinExistence type="predicted"/>
<dbReference type="Pfam" id="PF12802">
    <property type="entry name" value="MarR_2"/>
    <property type="match status" value="1"/>
</dbReference>
<dbReference type="InterPro" id="IPR036388">
    <property type="entry name" value="WH-like_DNA-bd_sf"/>
</dbReference>
<dbReference type="PANTHER" id="PTHR33164">
    <property type="entry name" value="TRANSCRIPTIONAL REGULATOR, MARR FAMILY"/>
    <property type="match status" value="1"/>
</dbReference>
<dbReference type="GO" id="GO:0003700">
    <property type="term" value="F:DNA-binding transcription factor activity"/>
    <property type="evidence" value="ECO:0007669"/>
    <property type="project" value="InterPro"/>
</dbReference>
<dbReference type="GO" id="GO:0006950">
    <property type="term" value="P:response to stress"/>
    <property type="evidence" value="ECO:0007669"/>
    <property type="project" value="TreeGrafter"/>
</dbReference>